<feature type="transmembrane region" description="Helical" evidence="2">
    <location>
        <begin position="370"/>
        <end position="390"/>
    </location>
</feature>
<feature type="domain" description="Protein kinase" evidence="3">
    <location>
        <begin position="12"/>
        <end position="316"/>
    </location>
</feature>
<keyword evidence="5" id="KW-1185">Reference proteome</keyword>
<feature type="region of interest" description="Disordered" evidence="1">
    <location>
        <begin position="400"/>
        <end position="442"/>
    </location>
</feature>
<evidence type="ECO:0000313" key="5">
    <source>
        <dbReference type="Proteomes" id="UP000613208"/>
    </source>
</evidence>
<dbReference type="Pfam" id="PF13308">
    <property type="entry name" value="YARHG"/>
    <property type="match status" value="1"/>
</dbReference>
<dbReference type="RefSeq" id="WP_201309996.1">
    <property type="nucleotide sequence ID" value="NZ_BLYI01000010.1"/>
</dbReference>
<dbReference type="EMBL" id="BLYI01000010">
    <property type="protein sequence ID" value="GFO84251.1"/>
    <property type="molecule type" value="Genomic_DNA"/>
</dbReference>
<dbReference type="Pfam" id="PF00069">
    <property type="entry name" value="Pkinase"/>
    <property type="match status" value="1"/>
</dbReference>
<keyword evidence="2" id="KW-0472">Membrane</keyword>
<proteinExistence type="predicted"/>
<reference evidence="4" key="1">
    <citation type="submission" date="2020-06" db="EMBL/GenBank/DDBJ databases">
        <title>Characterization of fructooligosaccharide metabolism and fructooligosaccharide-degrading enzymes in human commensal butyrate producers.</title>
        <authorList>
            <person name="Tanno H."/>
            <person name="Fujii T."/>
            <person name="Hirano K."/>
            <person name="Maeno S."/>
            <person name="Tonozuka T."/>
            <person name="Sakamoto M."/>
            <person name="Ohkuma M."/>
            <person name="Tochio T."/>
            <person name="Endo A."/>
        </authorList>
    </citation>
    <scope>NUCLEOTIDE SEQUENCE</scope>
    <source>
        <strain evidence="4">JCM 17466</strain>
    </source>
</reference>
<sequence length="535" mass="61985">MAIYYGQYGTKYVTVKQLGAGGEGTVYTVEGYKEIVAKIYKTTKFKDSNERAVMERKLKAMIAMKLPYVVDGVARVAWPQDILYENGMMVGFTMPKIHTKYKIYDIYRGGQQRDKIYPDYNWKYSVQYAFHLAWLVNYLHSYNIIIGDFNQNNIAVNVEAGTIVIIDCDSFDIVDPVTKEHFPCTVGLPEMLAPELQTVGDLRKANFTKSTDYFSLAIHIFRLLMDNADPFGAVIKTAESVSSIPENRAICNGECVYVRDVPGRARPEWAVDPKMLPQEILYLFKKTFDYTALTAMKKIPERTSAYEWCVALLPYAKPEPNPKLKRCPKNRRHVYPAHNSECPWCAKHKQTPRPKPIPGPSPTPKTTNRWWVIIPILGIIAVLAIAYKYYVYDGGSWGGTDTSYDNTQEDETYNDSYYDSEDETYDDSYYDSEDETDEEDSDDYILTDSDTSYITEEDLESLTDREVQLARNEIFARHGRKFDTEWIQDYFDGKDWYVAEYEPEYFDEYILDSEFNNYEKENVKFMADYENTNSN</sequence>
<name>A0A916Q819_9FIRM</name>
<keyword evidence="2" id="KW-1133">Transmembrane helix</keyword>
<protein>
    <recommendedName>
        <fullName evidence="3">Protein kinase domain-containing protein</fullName>
    </recommendedName>
</protein>
<dbReference type="GO" id="GO:0005524">
    <property type="term" value="F:ATP binding"/>
    <property type="evidence" value="ECO:0007669"/>
    <property type="project" value="InterPro"/>
</dbReference>
<dbReference type="PROSITE" id="PS50011">
    <property type="entry name" value="PROTEIN_KINASE_DOM"/>
    <property type="match status" value="1"/>
</dbReference>
<dbReference type="InterPro" id="IPR038434">
    <property type="entry name" value="YARHG_sf"/>
</dbReference>
<dbReference type="SMART" id="SM01324">
    <property type="entry name" value="YARHG"/>
    <property type="match status" value="1"/>
</dbReference>
<dbReference type="AlphaFoldDB" id="A0A916Q819"/>
<keyword evidence="2" id="KW-0812">Transmembrane</keyword>
<gene>
    <name evidence="4" type="ORF">ANBU17_05980</name>
</gene>
<dbReference type="Gene3D" id="1.10.510.10">
    <property type="entry name" value="Transferase(Phosphotransferase) domain 1"/>
    <property type="match status" value="1"/>
</dbReference>
<evidence type="ECO:0000313" key="4">
    <source>
        <dbReference type="EMBL" id="GFO84251.1"/>
    </source>
</evidence>
<dbReference type="Proteomes" id="UP000613208">
    <property type="component" value="Unassembled WGS sequence"/>
</dbReference>
<evidence type="ECO:0000256" key="2">
    <source>
        <dbReference type="SAM" id="Phobius"/>
    </source>
</evidence>
<evidence type="ECO:0000259" key="3">
    <source>
        <dbReference type="PROSITE" id="PS50011"/>
    </source>
</evidence>
<dbReference type="InterPro" id="IPR000719">
    <property type="entry name" value="Prot_kinase_dom"/>
</dbReference>
<dbReference type="InterPro" id="IPR011009">
    <property type="entry name" value="Kinase-like_dom_sf"/>
</dbReference>
<dbReference type="SUPFAM" id="SSF56112">
    <property type="entry name" value="Protein kinase-like (PK-like)"/>
    <property type="match status" value="1"/>
</dbReference>
<accession>A0A916Q819</accession>
<organism evidence="4 5">
    <name type="scientific">Anaerostipes butyraticus</name>
    <dbReference type="NCBI Taxonomy" id="645466"/>
    <lineage>
        <taxon>Bacteria</taxon>
        <taxon>Bacillati</taxon>
        <taxon>Bacillota</taxon>
        <taxon>Clostridia</taxon>
        <taxon>Lachnospirales</taxon>
        <taxon>Lachnospiraceae</taxon>
        <taxon>Anaerostipes</taxon>
    </lineage>
</organism>
<dbReference type="GO" id="GO:0004672">
    <property type="term" value="F:protein kinase activity"/>
    <property type="evidence" value="ECO:0007669"/>
    <property type="project" value="InterPro"/>
</dbReference>
<comment type="caution">
    <text evidence="4">The sequence shown here is derived from an EMBL/GenBank/DDBJ whole genome shotgun (WGS) entry which is preliminary data.</text>
</comment>
<evidence type="ECO:0000256" key="1">
    <source>
        <dbReference type="SAM" id="MobiDB-lite"/>
    </source>
</evidence>
<dbReference type="Gene3D" id="1.20.58.1690">
    <property type="match status" value="1"/>
</dbReference>
<feature type="compositionally biased region" description="Acidic residues" evidence="1">
    <location>
        <begin position="407"/>
        <end position="442"/>
    </location>
</feature>
<dbReference type="InterPro" id="IPR025582">
    <property type="entry name" value="YARHG_dom"/>
</dbReference>